<proteinExistence type="predicted"/>
<comment type="caution">
    <text evidence="1">The sequence shown here is derived from an EMBL/GenBank/DDBJ whole genome shotgun (WGS) entry which is preliminary data.</text>
</comment>
<reference evidence="1" key="2">
    <citation type="submission" date="2023-06" db="EMBL/GenBank/DDBJ databases">
        <authorList>
            <person name="Ma L."/>
            <person name="Liu K.-W."/>
            <person name="Li Z."/>
            <person name="Hsiao Y.-Y."/>
            <person name="Qi Y."/>
            <person name="Fu T."/>
            <person name="Tang G."/>
            <person name="Zhang D."/>
            <person name="Sun W.-H."/>
            <person name="Liu D.-K."/>
            <person name="Li Y."/>
            <person name="Chen G.-Z."/>
            <person name="Liu X.-D."/>
            <person name="Liao X.-Y."/>
            <person name="Jiang Y.-T."/>
            <person name="Yu X."/>
            <person name="Hao Y."/>
            <person name="Huang J."/>
            <person name="Zhao X.-W."/>
            <person name="Ke S."/>
            <person name="Chen Y.-Y."/>
            <person name="Wu W.-L."/>
            <person name="Hsu J.-L."/>
            <person name="Lin Y.-F."/>
            <person name="Huang M.-D."/>
            <person name="Li C.-Y."/>
            <person name="Huang L."/>
            <person name="Wang Z.-W."/>
            <person name="Zhao X."/>
            <person name="Zhong W.-Y."/>
            <person name="Peng D.-H."/>
            <person name="Ahmad S."/>
            <person name="Lan S."/>
            <person name="Zhang J.-S."/>
            <person name="Tsai W.-C."/>
            <person name="Van De Peer Y."/>
            <person name="Liu Z.-J."/>
        </authorList>
    </citation>
    <scope>NUCLEOTIDE SEQUENCE</scope>
    <source>
        <strain evidence="1">CP</strain>
        <tissue evidence="1">Leaves</tissue>
    </source>
</reference>
<dbReference type="EMBL" id="JAUJYO010000020">
    <property type="protein sequence ID" value="KAK1284902.1"/>
    <property type="molecule type" value="Genomic_DNA"/>
</dbReference>
<dbReference type="AlphaFoldDB" id="A0AAV9C9G7"/>
<protein>
    <recommendedName>
        <fullName evidence="3">Endonuclease/exonuclease/phosphatase domain-containing protein</fullName>
    </recommendedName>
</protein>
<evidence type="ECO:0000313" key="2">
    <source>
        <dbReference type="Proteomes" id="UP001180020"/>
    </source>
</evidence>
<evidence type="ECO:0000313" key="1">
    <source>
        <dbReference type="EMBL" id="KAK1284902.1"/>
    </source>
</evidence>
<gene>
    <name evidence="1" type="ORF">QJS10_CPB20g00726</name>
</gene>
<sequence>MGEISEVLGTGMPAMIAGDFNTLLNGPLINAEELHFGSLLMCNYFDNGKTDQQASAGEDYAPQLDSAVAKFYDLQSQLETFWAQRARVHWGDLIDSPDLIREYAQEYFSTHWASKIDRVTRIPLDILPQRMLVDMASDLIRPFSRLKKVLPILVGEEQGTFVPHRSIHANLLMVQDIMHSLRIRKE</sequence>
<name>A0AAV9C9G7_ACOCL</name>
<dbReference type="Proteomes" id="UP001180020">
    <property type="component" value="Unassembled WGS sequence"/>
</dbReference>
<organism evidence="1 2">
    <name type="scientific">Acorus calamus</name>
    <name type="common">Sweet flag</name>
    <dbReference type="NCBI Taxonomy" id="4465"/>
    <lineage>
        <taxon>Eukaryota</taxon>
        <taxon>Viridiplantae</taxon>
        <taxon>Streptophyta</taxon>
        <taxon>Embryophyta</taxon>
        <taxon>Tracheophyta</taxon>
        <taxon>Spermatophyta</taxon>
        <taxon>Magnoliopsida</taxon>
        <taxon>Liliopsida</taxon>
        <taxon>Acoraceae</taxon>
        <taxon>Acorus</taxon>
    </lineage>
</organism>
<evidence type="ECO:0008006" key="3">
    <source>
        <dbReference type="Google" id="ProtNLM"/>
    </source>
</evidence>
<reference evidence="1" key="1">
    <citation type="journal article" date="2023" name="Nat. Commun.">
        <title>Diploid and tetraploid genomes of Acorus and the evolution of monocots.</title>
        <authorList>
            <person name="Ma L."/>
            <person name="Liu K.W."/>
            <person name="Li Z."/>
            <person name="Hsiao Y.Y."/>
            <person name="Qi Y."/>
            <person name="Fu T."/>
            <person name="Tang G.D."/>
            <person name="Zhang D."/>
            <person name="Sun W.H."/>
            <person name="Liu D.K."/>
            <person name="Li Y."/>
            <person name="Chen G.Z."/>
            <person name="Liu X.D."/>
            <person name="Liao X.Y."/>
            <person name="Jiang Y.T."/>
            <person name="Yu X."/>
            <person name="Hao Y."/>
            <person name="Huang J."/>
            <person name="Zhao X.W."/>
            <person name="Ke S."/>
            <person name="Chen Y.Y."/>
            <person name="Wu W.L."/>
            <person name="Hsu J.L."/>
            <person name="Lin Y.F."/>
            <person name="Huang M.D."/>
            <person name="Li C.Y."/>
            <person name="Huang L."/>
            <person name="Wang Z.W."/>
            <person name="Zhao X."/>
            <person name="Zhong W.Y."/>
            <person name="Peng D.H."/>
            <person name="Ahmad S."/>
            <person name="Lan S."/>
            <person name="Zhang J.S."/>
            <person name="Tsai W.C."/>
            <person name="Van de Peer Y."/>
            <person name="Liu Z.J."/>
        </authorList>
    </citation>
    <scope>NUCLEOTIDE SEQUENCE</scope>
    <source>
        <strain evidence="1">CP</strain>
    </source>
</reference>
<keyword evidence="2" id="KW-1185">Reference proteome</keyword>
<accession>A0AAV9C9G7</accession>